<dbReference type="AlphaFoldDB" id="A0A7J7YMB1"/>
<evidence type="ECO:0000313" key="2">
    <source>
        <dbReference type="EMBL" id="KAF6363101.1"/>
    </source>
</evidence>
<name>A0A7J7YMB1_PIPKU</name>
<protein>
    <submittedName>
        <fullName evidence="2">Uncharacterized protein</fullName>
    </submittedName>
</protein>
<comment type="caution">
    <text evidence="2">The sequence shown here is derived from an EMBL/GenBank/DDBJ whole genome shotgun (WGS) entry which is preliminary data.</text>
</comment>
<proteinExistence type="predicted"/>
<gene>
    <name evidence="2" type="ORF">mPipKuh1_010098</name>
</gene>
<dbReference type="Proteomes" id="UP000558488">
    <property type="component" value="Unassembled WGS sequence"/>
</dbReference>
<keyword evidence="3" id="KW-1185">Reference proteome</keyword>
<organism evidence="2 3">
    <name type="scientific">Pipistrellus kuhlii</name>
    <name type="common">Kuhl's pipistrelle</name>
    <dbReference type="NCBI Taxonomy" id="59472"/>
    <lineage>
        <taxon>Eukaryota</taxon>
        <taxon>Metazoa</taxon>
        <taxon>Chordata</taxon>
        <taxon>Craniata</taxon>
        <taxon>Vertebrata</taxon>
        <taxon>Euteleostomi</taxon>
        <taxon>Mammalia</taxon>
        <taxon>Eutheria</taxon>
        <taxon>Laurasiatheria</taxon>
        <taxon>Chiroptera</taxon>
        <taxon>Yangochiroptera</taxon>
        <taxon>Vespertilionidae</taxon>
        <taxon>Pipistrellus</taxon>
    </lineage>
</organism>
<evidence type="ECO:0000256" key="1">
    <source>
        <dbReference type="SAM" id="MobiDB-lite"/>
    </source>
</evidence>
<sequence length="136" mass="14637">MTGESILIDNNDLYPMSAAGPSRNSPSPLPSSAEQLPLPWPSFCCCRAGQPKRGSCTCCWACQSDGGAIIQARRNQTIKCRRLPLAGSAALSLVLLSCQINGQFNCGVDMQSIMRGRQTIRRDTSKSGPVSFINFP</sequence>
<feature type="compositionally biased region" description="Low complexity" evidence="1">
    <location>
        <begin position="21"/>
        <end position="32"/>
    </location>
</feature>
<dbReference type="EMBL" id="JACAGB010000005">
    <property type="protein sequence ID" value="KAF6363101.1"/>
    <property type="molecule type" value="Genomic_DNA"/>
</dbReference>
<accession>A0A7J7YMB1</accession>
<feature type="region of interest" description="Disordered" evidence="1">
    <location>
        <begin position="1"/>
        <end position="33"/>
    </location>
</feature>
<evidence type="ECO:0000313" key="3">
    <source>
        <dbReference type="Proteomes" id="UP000558488"/>
    </source>
</evidence>
<reference evidence="2 3" key="1">
    <citation type="journal article" date="2020" name="Nature">
        <title>Six reference-quality genomes reveal evolution of bat adaptations.</title>
        <authorList>
            <person name="Jebb D."/>
            <person name="Huang Z."/>
            <person name="Pippel M."/>
            <person name="Hughes G.M."/>
            <person name="Lavrichenko K."/>
            <person name="Devanna P."/>
            <person name="Winkler S."/>
            <person name="Jermiin L.S."/>
            <person name="Skirmuntt E.C."/>
            <person name="Katzourakis A."/>
            <person name="Burkitt-Gray L."/>
            <person name="Ray D.A."/>
            <person name="Sullivan K.A.M."/>
            <person name="Roscito J.G."/>
            <person name="Kirilenko B.M."/>
            <person name="Davalos L.M."/>
            <person name="Corthals A.P."/>
            <person name="Power M.L."/>
            <person name="Jones G."/>
            <person name="Ransome R.D."/>
            <person name="Dechmann D.K.N."/>
            <person name="Locatelli A.G."/>
            <person name="Puechmaille S.J."/>
            <person name="Fedrigo O."/>
            <person name="Jarvis E.D."/>
            <person name="Hiller M."/>
            <person name="Vernes S.C."/>
            <person name="Myers E.W."/>
            <person name="Teeling E.C."/>
        </authorList>
    </citation>
    <scope>NUCLEOTIDE SEQUENCE [LARGE SCALE GENOMIC DNA]</scope>
    <source>
        <strain evidence="2">MPipKuh1</strain>
        <tissue evidence="2">Flight muscle</tissue>
    </source>
</reference>